<accession>A0A8B8AP74</accession>
<organism evidence="1 2">
    <name type="scientific">Crassostrea virginica</name>
    <name type="common">Eastern oyster</name>
    <dbReference type="NCBI Taxonomy" id="6565"/>
    <lineage>
        <taxon>Eukaryota</taxon>
        <taxon>Metazoa</taxon>
        <taxon>Spiralia</taxon>
        <taxon>Lophotrochozoa</taxon>
        <taxon>Mollusca</taxon>
        <taxon>Bivalvia</taxon>
        <taxon>Autobranchia</taxon>
        <taxon>Pteriomorphia</taxon>
        <taxon>Ostreida</taxon>
        <taxon>Ostreoidea</taxon>
        <taxon>Ostreidae</taxon>
        <taxon>Crassostrea</taxon>
    </lineage>
</organism>
<evidence type="ECO:0000313" key="1">
    <source>
        <dbReference type="Proteomes" id="UP000694844"/>
    </source>
</evidence>
<protein>
    <submittedName>
        <fullName evidence="2">Scavenger receptor class F member 2-like</fullName>
    </submittedName>
</protein>
<proteinExistence type="predicted"/>
<dbReference type="KEGG" id="cvn:111103961"/>
<name>A0A8B8AP74_CRAVI</name>
<dbReference type="Proteomes" id="UP000694844">
    <property type="component" value="Chromosome 7"/>
</dbReference>
<gene>
    <name evidence="2" type="primary">LOC111103961</name>
</gene>
<evidence type="ECO:0000313" key="2">
    <source>
        <dbReference type="RefSeq" id="XP_022293327.1"/>
    </source>
</evidence>
<dbReference type="Gene3D" id="2.170.300.10">
    <property type="entry name" value="Tie2 ligand-binding domain superfamily"/>
    <property type="match status" value="1"/>
</dbReference>
<keyword evidence="1" id="KW-1185">Reference proteome</keyword>
<sequence length="87" mass="9460">MACAPGFFGSYCNNTCLPGTYGEDCAGFCKPICSDERCHRILGCVESNTENFQSSASGEHLITTRTTTQAISEQFHRSSHGLESGFR</sequence>
<dbReference type="GeneID" id="111103961"/>
<dbReference type="AlphaFoldDB" id="A0A8B8AP74"/>
<reference evidence="2" key="1">
    <citation type="submission" date="2025-08" db="UniProtKB">
        <authorList>
            <consortium name="RefSeq"/>
        </authorList>
    </citation>
    <scope>IDENTIFICATION</scope>
    <source>
        <tissue evidence="2">Whole sample</tissue>
    </source>
</reference>
<dbReference type="RefSeq" id="XP_022293327.1">
    <property type="nucleotide sequence ID" value="XM_022437619.1"/>
</dbReference>